<dbReference type="Proteomes" id="UP000279307">
    <property type="component" value="Chromosome 2"/>
</dbReference>
<accession>A0A3L8E066</accession>
<dbReference type="Gene3D" id="1.10.238.20">
    <property type="entry name" value="Pheromone/general odorant binding protein domain"/>
    <property type="match status" value="1"/>
</dbReference>
<name>A0A3L8E066_OOCBI</name>
<gene>
    <name evidence="1" type="ORF">DMN91_002257</name>
</gene>
<comment type="caution">
    <text evidence="1">The sequence shown here is derived from an EMBL/GenBank/DDBJ whole genome shotgun (WGS) entry which is preliminary data.</text>
</comment>
<organism evidence="1">
    <name type="scientific">Ooceraea biroi</name>
    <name type="common">Clonal raider ant</name>
    <name type="synonym">Cerapachys biroi</name>
    <dbReference type="NCBI Taxonomy" id="2015173"/>
    <lineage>
        <taxon>Eukaryota</taxon>
        <taxon>Metazoa</taxon>
        <taxon>Ecdysozoa</taxon>
        <taxon>Arthropoda</taxon>
        <taxon>Hexapoda</taxon>
        <taxon>Insecta</taxon>
        <taxon>Pterygota</taxon>
        <taxon>Neoptera</taxon>
        <taxon>Endopterygota</taxon>
        <taxon>Hymenoptera</taxon>
        <taxon>Apocrita</taxon>
        <taxon>Aculeata</taxon>
        <taxon>Formicoidea</taxon>
        <taxon>Formicidae</taxon>
        <taxon>Dorylinae</taxon>
        <taxon>Ooceraea</taxon>
    </lineage>
</organism>
<proteinExistence type="predicted"/>
<dbReference type="EMBL" id="QOIP01000002">
    <property type="protein sequence ID" value="RLU26094.1"/>
    <property type="molecule type" value="Genomic_DNA"/>
</dbReference>
<dbReference type="InterPro" id="IPR036728">
    <property type="entry name" value="PBP_GOBP_sf"/>
</dbReference>
<protein>
    <submittedName>
        <fullName evidence="1">ObirObpFrag2</fullName>
    </submittedName>
</protein>
<dbReference type="AlphaFoldDB" id="A0A3L8E066"/>
<dbReference type="GO" id="GO:0005549">
    <property type="term" value="F:odorant binding"/>
    <property type="evidence" value="ECO:0007669"/>
    <property type="project" value="InterPro"/>
</dbReference>
<reference evidence="1" key="2">
    <citation type="submission" date="2018-07" db="EMBL/GenBank/DDBJ databases">
        <authorList>
            <person name="Mckenzie S.K."/>
            <person name="Kronauer D.J.C."/>
        </authorList>
    </citation>
    <scope>NUCLEOTIDE SEQUENCE</scope>
    <source>
        <strain evidence="1">Clonal line C1</strain>
    </source>
</reference>
<dbReference type="OrthoDB" id="7551979at2759"/>
<reference evidence="1" key="1">
    <citation type="journal article" date="2018" name="Genome Res.">
        <title>The genomic architecture and molecular evolution of ant odorant receptors.</title>
        <authorList>
            <person name="McKenzie S.K."/>
            <person name="Kronauer D.J.C."/>
        </authorList>
    </citation>
    <scope>NUCLEOTIDE SEQUENCE [LARGE SCALE GENOMIC DNA]</scope>
    <source>
        <strain evidence="1">Clonal line C1</strain>
    </source>
</reference>
<sequence length="52" mass="6086">MYVVDDIIREVYKQSQNQERTRKNGCVLHCLMQKEGVKDKCSSRWNSSCSFG</sequence>
<evidence type="ECO:0000313" key="1">
    <source>
        <dbReference type="EMBL" id="RLU26094.1"/>
    </source>
</evidence>